<evidence type="ECO:0000313" key="2">
    <source>
        <dbReference type="EMBL" id="EDS18023.1"/>
    </source>
</evidence>
<dbReference type="PANTHER" id="PTHR32502">
    <property type="entry name" value="N-ACETYLGALACTOSAMINE PERMEASE II COMPONENT-RELATED"/>
    <property type="match status" value="1"/>
</dbReference>
<reference evidence="2" key="2">
    <citation type="submission" date="2014-06" db="EMBL/GenBank/DDBJ databases">
        <title>Draft genome sequence of Clostridium ramosum(DSM 1402).</title>
        <authorList>
            <person name="Sudarsanam P."/>
            <person name="Ley R."/>
            <person name="Guruge J."/>
            <person name="Turnbaugh P.J."/>
            <person name="Mahowald M."/>
            <person name="Liep D."/>
            <person name="Gordon J."/>
        </authorList>
    </citation>
    <scope>NUCLEOTIDE SEQUENCE</scope>
    <source>
        <strain evidence="2">DSM 1402</strain>
    </source>
</reference>
<accession>B0N885</accession>
<dbReference type="InterPro" id="IPR012062">
    <property type="entry name" value="GatZ/KbaZ-like"/>
</dbReference>
<evidence type="ECO:0000313" key="3">
    <source>
        <dbReference type="Proteomes" id="UP000005798"/>
    </source>
</evidence>
<dbReference type="GO" id="GO:0005886">
    <property type="term" value="C:plasma membrane"/>
    <property type="evidence" value="ECO:0007669"/>
    <property type="project" value="TreeGrafter"/>
</dbReference>
<dbReference type="Proteomes" id="UP000005798">
    <property type="component" value="Unassembled WGS sequence"/>
</dbReference>
<dbReference type="eggNOG" id="COG4573">
    <property type="taxonomic scope" value="Bacteria"/>
</dbReference>
<dbReference type="Gene3D" id="3.20.20.70">
    <property type="entry name" value="Aldolase class I"/>
    <property type="match status" value="1"/>
</dbReference>
<dbReference type="HOGENOM" id="CLU_660163_0_0_9"/>
<comment type="pathway">
    <text evidence="1">Carbohydrate metabolism.</text>
</comment>
<organism evidence="2 3">
    <name type="scientific">Thomasclavelia ramosa DSM 1402</name>
    <dbReference type="NCBI Taxonomy" id="445974"/>
    <lineage>
        <taxon>Bacteria</taxon>
        <taxon>Bacillati</taxon>
        <taxon>Bacillota</taxon>
        <taxon>Erysipelotrichia</taxon>
        <taxon>Erysipelotrichales</taxon>
        <taxon>Coprobacillaceae</taxon>
        <taxon>Thomasclavelia</taxon>
    </lineage>
</organism>
<dbReference type="SUPFAM" id="SSF51569">
    <property type="entry name" value="Aldolase"/>
    <property type="match status" value="1"/>
</dbReference>
<sequence>MLNDEEKIKMNKKVTIREAVNYVINSKGEKHTLLGIGPMSENFLRASLEISKEKDFPLMYIASRNQVDAYKFGGGYVFNSDQKLFKEKIEEIAQEINYDNVYYLCRDHGGPWQRDKERADHLPEDEAMAIAKESYKEDILNGFDLLHIDPTKDPDEYCKVVDIDVVFNRTIELIEYCEQVRKEYGIEREIAYEVGTEETSGGLTSMDRYENFIQRIESYTQEHDLPMPIFIVGQTGTLTRLTKNVGNFSYENSLELSAISTKYGVGLKEHNGDYLSEAKLLAHLPLNITAMNVAPAFGTIETMALLELIEVEKQFAKFNMIKEPSNLENVIKYESIHSMKWKKWLTDEVDMSDLDNLDEQTTLQITELCGHYTYSKPKVALEINKLYENLASIKIDGKRFVIEKLKEEMQKHVRCFNMEGLTSKMLACKKG</sequence>
<dbReference type="Pfam" id="PF08013">
    <property type="entry name" value="GatZ_KbaZ-like"/>
    <property type="match status" value="1"/>
</dbReference>
<evidence type="ECO:0000256" key="1">
    <source>
        <dbReference type="ARBA" id="ARBA00005007"/>
    </source>
</evidence>
<proteinExistence type="predicted"/>
<dbReference type="InterPro" id="IPR013785">
    <property type="entry name" value="Aldolase_TIM"/>
</dbReference>
<dbReference type="GO" id="GO:0005975">
    <property type="term" value="P:carbohydrate metabolic process"/>
    <property type="evidence" value="ECO:0007669"/>
    <property type="project" value="InterPro"/>
</dbReference>
<name>B0N885_9FIRM</name>
<dbReference type="PANTHER" id="PTHR32502:SF2">
    <property type="entry name" value="D-TAGATOSE-1,6-BISPHOSPHATE ALDOLASE SUBUNIT KBAZ"/>
    <property type="match status" value="1"/>
</dbReference>
<evidence type="ECO:0008006" key="4">
    <source>
        <dbReference type="Google" id="ProtNLM"/>
    </source>
</evidence>
<dbReference type="GO" id="GO:0009401">
    <property type="term" value="P:phosphoenolpyruvate-dependent sugar phosphotransferase system"/>
    <property type="evidence" value="ECO:0007669"/>
    <property type="project" value="TreeGrafter"/>
</dbReference>
<protein>
    <recommendedName>
        <fullName evidence="4">Sugar-phosphate kinase</fullName>
    </recommendedName>
</protein>
<dbReference type="AlphaFoldDB" id="B0N885"/>
<comment type="caution">
    <text evidence="2">The sequence shown here is derived from an EMBL/GenBank/DDBJ whole genome shotgun (WGS) entry which is preliminary data.</text>
</comment>
<dbReference type="InterPro" id="IPR050303">
    <property type="entry name" value="GatZ_KbaZ_carbometab"/>
</dbReference>
<keyword evidence="3" id="KW-1185">Reference proteome</keyword>
<gene>
    <name evidence="2" type="ORF">CLORAM_02819</name>
</gene>
<reference evidence="2" key="1">
    <citation type="submission" date="2007-11" db="EMBL/GenBank/DDBJ databases">
        <authorList>
            <person name="Fulton L."/>
            <person name="Clifton S."/>
            <person name="Fulton B."/>
            <person name="Xu J."/>
            <person name="Minx P."/>
            <person name="Pepin K.H."/>
            <person name="Johnson M."/>
            <person name="Thiruvilangam P."/>
            <person name="Bhonagiri V."/>
            <person name="Nash W.E."/>
            <person name="Mardis E.R."/>
            <person name="Wilson R.K."/>
        </authorList>
    </citation>
    <scope>NUCLEOTIDE SEQUENCE [LARGE SCALE GENOMIC DNA]</scope>
    <source>
        <strain evidence="2">DSM 1402</strain>
    </source>
</reference>
<dbReference type="EMBL" id="ABFX02000008">
    <property type="protein sequence ID" value="EDS18023.1"/>
    <property type="molecule type" value="Genomic_DNA"/>
</dbReference>